<evidence type="ECO:0000313" key="2">
    <source>
        <dbReference type="EMBL" id="CCH32163.1"/>
    </source>
</evidence>
<accession>K0K6H9</accession>
<evidence type="ECO:0000259" key="1">
    <source>
        <dbReference type="Pfam" id="PF00561"/>
    </source>
</evidence>
<dbReference type="Gene3D" id="3.40.50.1820">
    <property type="entry name" value="alpha/beta hydrolase"/>
    <property type="match status" value="1"/>
</dbReference>
<dbReference type="Pfam" id="PF00561">
    <property type="entry name" value="Abhydrolase_1"/>
    <property type="match status" value="1"/>
</dbReference>
<dbReference type="EMBL" id="HE804045">
    <property type="protein sequence ID" value="CCH32163.1"/>
    <property type="molecule type" value="Genomic_DNA"/>
</dbReference>
<dbReference type="PATRIC" id="fig|1179773.3.peg.4907"/>
<dbReference type="Proteomes" id="UP000006281">
    <property type="component" value="Chromosome"/>
</dbReference>
<protein>
    <recommendedName>
        <fullName evidence="1">AB hydrolase-1 domain-containing protein</fullName>
    </recommendedName>
</protein>
<keyword evidence="3" id="KW-1185">Reference proteome</keyword>
<organism evidence="2 3">
    <name type="scientific">Saccharothrix espanaensis (strain ATCC 51144 / DSM 44229 / JCM 9112 / NBRC 15066 / NRRL 15764)</name>
    <dbReference type="NCBI Taxonomy" id="1179773"/>
    <lineage>
        <taxon>Bacteria</taxon>
        <taxon>Bacillati</taxon>
        <taxon>Actinomycetota</taxon>
        <taxon>Actinomycetes</taxon>
        <taxon>Pseudonocardiales</taxon>
        <taxon>Pseudonocardiaceae</taxon>
        <taxon>Saccharothrix</taxon>
    </lineage>
</organism>
<dbReference type="InterPro" id="IPR050471">
    <property type="entry name" value="AB_hydrolase"/>
</dbReference>
<dbReference type="InterPro" id="IPR029058">
    <property type="entry name" value="AB_hydrolase_fold"/>
</dbReference>
<dbReference type="SUPFAM" id="SSF53474">
    <property type="entry name" value="alpha/beta-Hydrolases"/>
    <property type="match status" value="1"/>
</dbReference>
<proteinExistence type="predicted"/>
<dbReference type="AlphaFoldDB" id="K0K6H9"/>
<reference evidence="2 3" key="1">
    <citation type="journal article" date="2012" name="BMC Genomics">
        <title>Complete genome sequence of Saccharothrix espanaensis DSM 44229T and comparison to the other completely sequenced Pseudonocardiaceae.</title>
        <authorList>
            <person name="Strobel T."/>
            <person name="Al-Dilaimi A."/>
            <person name="Blom J."/>
            <person name="Gessner A."/>
            <person name="Kalinowski J."/>
            <person name="Luzhetska M."/>
            <person name="Puhler A."/>
            <person name="Szczepanowski R."/>
            <person name="Bechthold A."/>
            <person name="Ruckert C."/>
        </authorList>
    </citation>
    <scope>NUCLEOTIDE SEQUENCE [LARGE SCALE GENOMIC DNA]</scope>
    <source>
        <strain evidence="3">ATCC 51144 / DSM 44229 / JCM 9112 / NBRC 15066 / NRRL 15764</strain>
    </source>
</reference>
<name>K0K6H9_SACES</name>
<dbReference type="KEGG" id="sesp:BN6_48920"/>
<gene>
    <name evidence="2" type="ordered locus">BN6_48920</name>
</gene>
<dbReference type="STRING" id="1179773.BN6_48920"/>
<dbReference type="GO" id="GO:0046503">
    <property type="term" value="P:glycerolipid catabolic process"/>
    <property type="evidence" value="ECO:0007669"/>
    <property type="project" value="TreeGrafter"/>
</dbReference>
<dbReference type="eggNOG" id="COG0596">
    <property type="taxonomic scope" value="Bacteria"/>
</dbReference>
<feature type="domain" description="AB hydrolase-1" evidence="1">
    <location>
        <begin position="25"/>
        <end position="98"/>
    </location>
</feature>
<dbReference type="RefSeq" id="WP_015102275.1">
    <property type="nucleotide sequence ID" value="NC_019673.1"/>
</dbReference>
<dbReference type="InterPro" id="IPR000073">
    <property type="entry name" value="AB_hydrolase_1"/>
</dbReference>
<dbReference type="PANTHER" id="PTHR43433:SF5">
    <property type="entry name" value="AB HYDROLASE-1 DOMAIN-CONTAINING PROTEIN"/>
    <property type="match status" value="1"/>
</dbReference>
<dbReference type="HOGENOM" id="CLU_2289621_0_0_11"/>
<dbReference type="GO" id="GO:0004806">
    <property type="term" value="F:triacylglycerol lipase activity"/>
    <property type="evidence" value="ECO:0007669"/>
    <property type="project" value="TreeGrafter"/>
</dbReference>
<dbReference type="BioCyc" id="SESP1179773:BN6_RS23655-MONOMER"/>
<sequence>MVEQWVRAGSVELWSEVLGEDGGAPVLLVMGANAPAHGWPDEFVALLVAGGCRVVRYDHRDTGRSTKTEAGDYGMGDLARDAVAVLDAHGVERAHVVGMFS</sequence>
<evidence type="ECO:0000313" key="3">
    <source>
        <dbReference type="Proteomes" id="UP000006281"/>
    </source>
</evidence>
<dbReference type="PANTHER" id="PTHR43433">
    <property type="entry name" value="HYDROLASE, ALPHA/BETA FOLD FAMILY PROTEIN"/>
    <property type="match status" value="1"/>
</dbReference>